<dbReference type="PANTHER" id="PTHR31900">
    <property type="entry name" value="F-BOX/RNI SUPERFAMILY PROTEIN-RELATED"/>
    <property type="match status" value="1"/>
</dbReference>
<evidence type="ECO:0000313" key="2">
    <source>
        <dbReference type="Proteomes" id="UP000504621"/>
    </source>
</evidence>
<dbReference type="AlphaFoldDB" id="A0A6J1BHC8"/>
<dbReference type="Gene3D" id="3.80.10.10">
    <property type="entry name" value="Ribonuclease Inhibitor"/>
    <property type="match status" value="1"/>
</dbReference>
<keyword evidence="2" id="KW-1185">Reference proteome</keyword>
<reference evidence="3" key="1">
    <citation type="submission" date="2025-08" db="UniProtKB">
        <authorList>
            <consortium name="RefSeq"/>
        </authorList>
    </citation>
    <scope>IDENTIFICATION</scope>
    <source>
        <tissue evidence="3">Leaf</tissue>
    </source>
</reference>
<dbReference type="InterPro" id="IPR036047">
    <property type="entry name" value="F-box-like_dom_sf"/>
</dbReference>
<dbReference type="Pfam" id="PF24758">
    <property type="entry name" value="LRR_At5g56370"/>
    <property type="match status" value="1"/>
</dbReference>
<dbReference type="SMART" id="SM00256">
    <property type="entry name" value="FBOX"/>
    <property type="match status" value="1"/>
</dbReference>
<dbReference type="InterPro" id="IPR050232">
    <property type="entry name" value="FBL13/AtMIF1-like"/>
</dbReference>
<evidence type="ECO:0000259" key="1">
    <source>
        <dbReference type="PROSITE" id="PS50181"/>
    </source>
</evidence>
<organism evidence="2 3">
    <name type="scientific">Herrania umbratica</name>
    <dbReference type="NCBI Taxonomy" id="108875"/>
    <lineage>
        <taxon>Eukaryota</taxon>
        <taxon>Viridiplantae</taxon>
        <taxon>Streptophyta</taxon>
        <taxon>Embryophyta</taxon>
        <taxon>Tracheophyta</taxon>
        <taxon>Spermatophyta</taxon>
        <taxon>Magnoliopsida</taxon>
        <taxon>eudicotyledons</taxon>
        <taxon>Gunneridae</taxon>
        <taxon>Pentapetalae</taxon>
        <taxon>rosids</taxon>
        <taxon>malvids</taxon>
        <taxon>Malvales</taxon>
        <taxon>Malvaceae</taxon>
        <taxon>Byttnerioideae</taxon>
        <taxon>Herrania</taxon>
    </lineage>
</organism>
<dbReference type="SUPFAM" id="SSF81383">
    <property type="entry name" value="F-box domain"/>
    <property type="match status" value="1"/>
</dbReference>
<dbReference type="PANTHER" id="PTHR31900:SF27">
    <property type="entry name" value="FBD DOMAIN-CONTAINING PROTEIN"/>
    <property type="match status" value="1"/>
</dbReference>
<dbReference type="SUPFAM" id="SSF52047">
    <property type="entry name" value="RNI-like"/>
    <property type="match status" value="1"/>
</dbReference>
<dbReference type="RefSeq" id="XP_021298503.1">
    <property type="nucleotide sequence ID" value="XM_021442828.1"/>
</dbReference>
<accession>A0A6J1BHC8</accession>
<dbReference type="InterPro" id="IPR032675">
    <property type="entry name" value="LRR_dom_sf"/>
</dbReference>
<dbReference type="OrthoDB" id="650312at2759"/>
<feature type="domain" description="F-box" evidence="1">
    <location>
        <begin position="12"/>
        <end position="60"/>
    </location>
</feature>
<evidence type="ECO:0000313" key="3">
    <source>
        <dbReference type="RefSeq" id="XP_021298503.1"/>
    </source>
</evidence>
<dbReference type="InterPro" id="IPR055411">
    <property type="entry name" value="LRR_FXL15/At3g58940/PEG3-like"/>
</dbReference>
<protein>
    <submittedName>
        <fullName evidence="3">F-box/LRR-repeat protein At4g14103-like</fullName>
    </submittedName>
</protein>
<dbReference type="Pfam" id="PF00646">
    <property type="entry name" value="F-box"/>
    <property type="match status" value="1"/>
</dbReference>
<proteinExistence type="predicted"/>
<gene>
    <name evidence="3" type="primary">LOC110427343</name>
</gene>
<sequence>MAKLVKHEGNSIDRLSNLPDSIIHHILSLLPTKFAVRTSVLSTRWRFLSTSVSTLDFYDYENPSERFMNFVDRVLLFHNAACIKRFRLICGGFHGDVDAYRICGWISFVLRQCLQELYLEIQIGDPRGMLPLSLFRNKTLTKLELDVSKFVMTIPTKVCLPSLKSLHLDCLEFVDDDSVRRLFSSCPVLEDLFICSCLWRNVKELNISNPSLKRLTLNFFGDCGQLFHVVIDAPNLVYFKFYGTLVERYSFVNLHSLAKVDMRNLVNLEETLVNQDAATNFFNGISNIRSLYCNDDLLWPLSLCNKLVPVFRNLVHVEIRRKCLRQRSGLDELLESSISLKTLVIHNGAFGDLFWYRPEKVPSCLLSHFKVIEIYSFSDGRTFPHCLGLGEVKQMAATFTRGAHTINSIFSKPTIRKNCSKGSSCGDTRREPMKLEAEEVKKNSMGGQHDGSWWVPHDRTGIYYPKGQEKVMADVPAAAGKDAQINWFSHH</sequence>
<dbReference type="InterPro" id="IPR053781">
    <property type="entry name" value="F-box_AtFBL13-like"/>
</dbReference>
<dbReference type="Gene3D" id="1.20.1280.50">
    <property type="match status" value="1"/>
</dbReference>
<dbReference type="CDD" id="cd22160">
    <property type="entry name" value="F-box_AtFBL13-like"/>
    <property type="match status" value="1"/>
</dbReference>
<dbReference type="InterPro" id="IPR001810">
    <property type="entry name" value="F-box_dom"/>
</dbReference>
<name>A0A6J1BHC8_9ROSI</name>
<dbReference type="PROSITE" id="PS50181">
    <property type="entry name" value="FBOX"/>
    <property type="match status" value="1"/>
</dbReference>
<dbReference type="Proteomes" id="UP000504621">
    <property type="component" value="Unplaced"/>
</dbReference>
<dbReference type="GeneID" id="110427343"/>